<reference evidence="1 2" key="1">
    <citation type="journal article" date="2015" name="Nature">
        <title>rRNA introns, odd ribosomes, and small enigmatic genomes across a large radiation of phyla.</title>
        <authorList>
            <person name="Brown C.T."/>
            <person name="Hug L.A."/>
            <person name="Thomas B.C."/>
            <person name="Sharon I."/>
            <person name="Castelle C.J."/>
            <person name="Singh A."/>
            <person name="Wilkins M.J."/>
            <person name="Williams K.H."/>
            <person name="Banfield J.F."/>
        </authorList>
    </citation>
    <scope>NUCLEOTIDE SEQUENCE [LARGE SCALE GENOMIC DNA]</scope>
</reference>
<gene>
    <name evidence="1" type="ORF">UR38_C0002G0094</name>
</gene>
<proteinExistence type="predicted"/>
<evidence type="ECO:0000313" key="1">
    <source>
        <dbReference type="EMBL" id="KKP47991.1"/>
    </source>
</evidence>
<accession>A0A0G0A9H3</accession>
<dbReference type="CDD" id="cd22231">
    <property type="entry name" value="RHH_NikR_HicB-like"/>
    <property type="match status" value="1"/>
</dbReference>
<name>A0A0G0A9H3_9BACT</name>
<organism evidence="1 2">
    <name type="scientific">Candidatus Woesebacteria bacterium GW2011_GWA2_33_28</name>
    <dbReference type="NCBI Taxonomy" id="1618561"/>
    <lineage>
        <taxon>Bacteria</taxon>
        <taxon>Candidatus Woeseibacteriota</taxon>
    </lineage>
</organism>
<dbReference type="AlphaFoldDB" id="A0A0G0A9H3"/>
<dbReference type="SUPFAM" id="SSF47598">
    <property type="entry name" value="Ribbon-helix-helix"/>
    <property type="match status" value="1"/>
</dbReference>
<dbReference type="GO" id="GO:0006355">
    <property type="term" value="P:regulation of DNA-templated transcription"/>
    <property type="evidence" value="ECO:0007669"/>
    <property type="project" value="InterPro"/>
</dbReference>
<protein>
    <recommendedName>
        <fullName evidence="3">Ribbon-helix-helix protein CopG domain-containing protein</fullName>
    </recommendedName>
</protein>
<dbReference type="EMBL" id="LBOZ01000002">
    <property type="protein sequence ID" value="KKP47991.1"/>
    <property type="molecule type" value="Genomic_DNA"/>
</dbReference>
<comment type="caution">
    <text evidence="1">The sequence shown here is derived from an EMBL/GenBank/DDBJ whole genome shotgun (WGS) entry which is preliminary data.</text>
</comment>
<dbReference type="InterPro" id="IPR010985">
    <property type="entry name" value="Ribbon_hlx_hlx"/>
</dbReference>
<evidence type="ECO:0008006" key="3">
    <source>
        <dbReference type="Google" id="ProtNLM"/>
    </source>
</evidence>
<evidence type="ECO:0000313" key="2">
    <source>
        <dbReference type="Proteomes" id="UP000033995"/>
    </source>
</evidence>
<sequence>MTTINISLPIQLKSDAELLVENGLYVSFSDLVRDSIRKLISDAKYDLLYLRTKRDYKNGKATVLKTQKDIDDYFKKL</sequence>
<dbReference type="Proteomes" id="UP000033995">
    <property type="component" value="Unassembled WGS sequence"/>
</dbReference>